<feature type="domain" description="Carrier" evidence="7">
    <location>
        <begin position="1357"/>
        <end position="1433"/>
    </location>
</feature>
<name>A0A2L2LIE0_AGRTU</name>
<dbReference type="PANTHER" id="PTHR43775:SF37">
    <property type="entry name" value="SI:DKEY-61P9.11"/>
    <property type="match status" value="1"/>
</dbReference>
<evidence type="ECO:0000256" key="4">
    <source>
        <dbReference type="ARBA" id="ARBA00022832"/>
    </source>
</evidence>
<dbReference type="PROSITE" id="PS00606">
    <property type="entry name" value="KS3_1"/>
    <property type="match status" value="1"/>
</dbReference>
<dbReference type="InterPro" id="IPR020806">
    <property type="entry name" value="PKS_PP-bd"/>
</dbReference>
<keyword evidence="4" id="KW-0276">Fatty acid metabolism</keyword>
<dbReference type="SUPFAM" id="SSF53901">
    <property type="entry name" value="Thiolase-like"/>
    <property type="match status" value="1"/>
</dbReference>
<dbReference type="SUPFAM" id="SSF51735">
    <property type="entry name" value="NAD(P)-binding Rossmann-fold domains"/>
    <property type="match status" value="2"/>
</dbReference>
<organism evidence="9 10">
    <name type="scientific">Agrobacterium tumefaciens</name>
    <dbReference type="NCBI Taxonomy" id="358"/>
    <lineage>
        <taxon>Bacteria</taxon>
        <taxon>Pseudomonadati</taxon>
        <taxon>Pseudomonadota</taxon>
        <taxon>Alphaproteobacteria</taxon>
        <taxon>Hyphomicrobiales</taxon>
        <taxon>Rhizobiaceae</taxon>
        <taxon>Rhizobium/Agrobacterium group</taxon>
        <taxon>Agrobacterium</taxon>
        <taxon>Agrobacterium tumefaciens complex</taxon>
    </lineage>
</organism>
<gene>
    <name evidence="9" type="ORF">At1D1609_40540</name>
</gene>
<evidence type="ECO:0000256" key="6">
    <source>
        <dbReference type="ARBA" id="ARBA00023268"/>
    </source>
</evidence>
<dbReference type="SUPFAM" id="SSF47336">
    <property type="entry name" value="ACP-like"/>
    <property type="match status" value="1"/>
</dbReference>
<dbReference type="Pfam" id="PF00109">
    <property type="entry name" value="ketoacyl-synt"/>
    <property type="match status" value="1"/>
</dbReference>
<dbReference type="InterPro" id="IPR001227">
    <property type="entry name" value="Ac_transferase_dom_sf"/>
</dbReference>
<dbReference type="InterPro" id="IPR014031">
    <property type="entry name" value="Ketoacyl_synth_C"/>
</dbReference>
<dbReference type="Proteomes" id="UP000237717">
    <property type="component" value="Chromosome II"/>
</dbReference>
<evidence type="ECO:0000259" key="8">
    <source>
        <dbReference type="PROSITE" id="PS52004"/>
    </source>
</evidence>
<dbReference type="GO" id="GO:0031177">
    <property type="term" value="F:phosphopantetheine binding"/>
    <property type="evidence" value="ECO:0007669"/>
    <property type="project" value="InterPro"/>
</dbReference>
<dbReference type="Gene3D" id="3.40.50.720">
    <property type="entry name" value="NAD(P)-binding Rossmann-like Domain"/>
    <property type="match status" value="1"/>
</dbReference>
<keyword evidence="5" id="KW-0443">Lipid metabolism</keyword>
<keyword evidence="3" id="KW-0808">Transferase</keyword>
<dbReference type="InterPro" id="IPR016035">
    <property type="entry name" value="Acyl_Trfase/lysoPLipase"/>
</dbReference>
<dbReference type="SMART" id="SM00822">
    <property type="entry name" value="PKS_KR"/>
    <property type="match status" value="1"/>
</dbReference>
<evidence type="ECO:0000256" key="3">
    <source>
        <dbReference type="ARBA" id="ARBA00022679"/>
    </source>
</evidence>
<dbReference type="InterPro" id="IPR050091">
    <property type="entry name" value="PKS_NRPS_Biosynth_Enz"/>
</dbReference>
<dbReference type="SUPFAM" id="SSF52151">
    <property type="entry name" value="FabD/lysophospholipase-like"/>
    <property type="match status" value="1"/>
</dbReference>
<dbReference type="GO" id="GO:0004312">
    <property type="term" value="F:fatty acid synthase activity"/>
    <property type="evidence" value="ECO:0007669"/>
    <property type="project" value="TreeGrafter"/>
</dbReference>
<dbReference type="Gene3D" id="3.40.50.1820">
    <property type="entry name" value="alpha/beta hydrolase"/>
    <property type="match status" value="1"/>
</dbReference>
<dbReference type="SMART" id="SM00823">
    <property type="entry name" value="PKS_PP"/>
    <property type="match status" value="1"/>
</dbReference>
<dbReference type="GO" id="GO:0006633">
    <property type="term" value="P:fatty acid biosynthetic process"/>
    <property type="evidence" value="ECO:0007669"/>
    <property type="project" value="InterPro"/>
</dbReference>
<dbReference type="Pfam" id="PF16197">
    <property type="entry name" value="KAsynt_C_assoc"/>
    <property type="match status" value="1"/>
</dbReference>
<dbReference type="Gene3D" id="3.40.47.10">
    <property type="match status" value="1"/>
</dbReference>
<dbReference type="InterPro" id="IPR016036">
    <property type="entry name" value="Malonyl_transacylase_ACP-bd"/>
</dbReference>
<dbReference type="Pfam" id="PF00550">
    <property type="entry name" value="PP-binding"/>
    <property type="match status" value="1"/>
</dbReference>
<evidence type="ECO:0000313" key="10">
    <source>
        <dbReference type="Proteomes" id="UP000237717"/>
    </source>
</evidence>
<dbReference type="Pfam" id="PF08659">
    <property type="entry name" value="KR"/>
    <property type="match status" value="1"/>
</dbReference>
<dbReference type="InterPro" id="IPR009081">
    <property type="entry name" value="PP-bd_ACP"/>
</dbReference>
<dbReference type="InterPro" id="IPR014030">
    <property type="entry name" value="Ketoacyl_synth_N"/>
</dbReference>
<dbReference type="PROSITE" id="PS00012">
    <property type="entry name" value="PHOSPHOPANTETHEINE"/>
    <property type="match status" value="1"/>
</dbReference>
<dbReference type="Pfam" id="PF02801">
    <property type="entry name" value="Ketoacyl-synt_C"/>
    <property type="match status" value="1"/>
</dbReference>
<dbReference type="InterPro" id="IPR029058">
    <property type="entry name" value="AB_hydrolase_fold"/>
</dbReference>
<dbReference type="PROSITE" id="PS52004">
    <property type="entry name" value="KS3_2"/>
    <property type="match status" value="1"/>
</dbReference>
<protein>
    <submittedName>
        <fullName evidence="9">Polyketide synthase</fullName>
    </submittedName>
</protein>
<dbReference type="GO" id="GO:0004315">
    <property type="term" value="F:3-oxoacyl-[acyl-carrier-protein] synthase activity"/>
    <property type="evidence" value="ECO:0007669"/>
    <property type="project" value="InterPro"/>
</dbReference>
<evidence type="ECO:0000313" key="9">
    <source>
        <dbReference type="EMBL" id="AVH44100.1"/>
    </source>
</evidence>
<dbReference type="RefSeq" id="WP_065657495.1">
    <property type="nucleotide sequence ID" value="NZ_CP026925.1"/>
</dbReference>
<dbReference type="Pfam" id="PF00698">
    <property type="entry name" value="Acyl_transf_1"/>
    <property type="match status" value="1"/>
</dbReference>
<dbReference type="InterPro" id="IPR016039">
    <property type="entry name" value="Thiolase-like"/>
</dbReference>
<dbReference type="EMBL" id="CP026925">
    <property type="protein sequence ID" value="AVH44100.1"/>
    <property type="molecule type" value="Genomic_DNA"/>
</dbReference>
<dbReference type="InterPro" id="IPR057326">
    <property type="entry name" value="KR_dom"/>
</dbReference>
<dbReference type="InterPro" id="IPR013968">
    <property type="entry name" value="PKS_KR"/>
</dbReference>
<dbReference type="InterPro" id="IPR036291">
    <property type="entry name" value="NAD(P)-bd_dom_sf"/>
</dbReference>
<feature type="domain" description="Ketosynthase family 3 (KS3)" evidence="8">
    <location>
        <begin position="14"/>
        <end position="438"/>
    </location>
</feature>
<dbReference type="Gene3D" id="3.30.70.3290">
    <property type="match status" value="1"/>
</dbReference>
<dbReference type="SMART" id="SM00825">
    <property type="entry name" value="PKS_KS"/>
    <property type="match status" value="1"/>
</dbReference>
<keyword evidence="1" id="KW-0596">Phosphopantetheine</keyword>
<sequence length="1467" mass="154822">MNDLSSTPVSGDNGHHIAVIGMAGRFPGAPDVEQFWQNLVDGVESIERLTPEMLRERRVPAETAVLPDFVAASAPLAGADRFDAAFFGYSPAEAEILDPQQRVFLECAWQALEAAGYVGDRYKGAIGVFAAAGINTYLLNLHDNRRIRETVSPYEIFVGNDKDFLATRTAFKLNLRGPAITVQTACSSSLVAVHMAVQSLLAGDCDMALAGGIALSQASGYRAREGGILSPDGHCRAFDAASAGTVPGSGVGIIVLKRLEDALADGDTIDAVILGSAINNDGALKASFTAPQVDSQAAVIADAQTIAGARAETIGYIEAHGTGTRLGDPIEVAALTKAFRRNTEREGFCALGSVKSNIGHLDTAAGIAGFIKAVLALKHRRIPASLHYENPNPQIDFKTSPFFVNQRLRDWDNQIGARRAGVSSFGIGGTNAHVVLEEAPVRPAHRTDAGAQLLLVSGRTDEQLAANARALATYLDGENVAALADIAHTLRHGRRDFAKRRFVVARDAKAAAIQLRTVSHAGTAGGEAAEAVFLFPGQGSSYPAMGKALYAEVPAFRASLDACAAELDLLMGLDFKTRLFSDADDLHSTDFAQPALFAVEYALAEALKSSGVKPKALHGHSIGEYVAACLAGIVDLKTALQLVVTRGRLMQAAAPGAMLAVMHAQQPITSWLDGNIALAAANAPGLSVLSGPSQAIADLQARLKERGIASRLLKTSHAFHSPMMAQAAAAFRSVLTGVRLSAPKLPIISNVTGSWLTAEDATDPDYWVRHLLQPVRFEDGTRTLQSLSASVFIEVGPGLALGTLTAATGIDGARIVTALGDGVDEAEQFLSAIGRFWQLNGVLDSSETPGRRRVPLPTYSFQSERHWVDADSGKAPGKAASTHANGPGLYSKVWRRTQPGGQGAGRLKGRFLVFDDGQFGAAIAAELERHGAEPYRAIAGPAFDEPDFRCFSLRPDAVEDHETLLDALGERGASPDHIVFGWPLTTDAAPKAHTHTQALFALVRALAKNDSVLTLTLLTRSAADVTGLETLDIAQTLVAGSLLVIGQEHSSLQCRNIDIDAAEPIDIAKRVRDVLSRKDDIVAIRGAHRWLPKTDHFEAPESSQTFKANGTYVVVGNVADGLGRTWVDALSGLGARIALLHETLAPAFEHAAQFERRLDCGDEAALASALDDASADLGRIDGIFLSLPQSNHQSAALTGELGEAHWAYNISSKLRPVQALVAATARRKIGFCCVQSSLSTLVGGIGLAAYAATHHAIDRIVAEQNKAGTIPWFAIGYPLVEVKPGTSLHATGRTSAFAISADTAWDFTRRLIEQGAAGQTVLSGGAIPPVAATIEAPETPTQNGGRGRPEIGVAYRAPGNDAEATIVGIFEELLGLSPIGADDGFYELGGHSLLAIRAVAKLREAFPVDVAMRELLFDNPTAAAIAKTISERMGDKTDLASIADLLEEVGNLSDADVSELLAGETAR</sequence>
<evidence type="ECO:0000259" key="7">
    <source>
        <dbReference type="PROSITE" id="PS50075"/>
    </source>
</evidence>
<evidence type="ECO:0000256" key="2">
    <source>
        <dbReference type="ARBA" id="ARBA00022553"/>
    </source>
</evidence>
<dbReference type="InterPro" id="IPR006162">
    <property type="entry name" value="Ppantetheine_attach_site"/>
</dbReference>
<dbReference type="InterPro" id="IPR018201">
    <property type="entry name" value="Ketoacyl_synth_AS"/>
</dbReference>
<dbReference type="InterPro" id="IPR036736">
    <property type="entry name" value="ACP-like_sf"/>
</dbReference>
<evidence type="ECO:0000256" key="1">
    <source>
        <dbReference type="ARBA" id="ARBA00022450"/>
    </source>
</evidence>
<dbReference type="InterPro" id="IPR020841">
    <property type="entry name" value="PKS_Beta-ketoAc_synthase_dom"/>
</dbReference>
<dbReference type="CDD" id="cd00833">
    <property type="entry name" value="PKS"/>
    <property type="match status" value="1"/>
</dbReference>
<reference evidence="9 10" key="1">
    <citation type="submission" date="2018-02" db="EMBL/GenBank/DDBJ databases">
        <title>Complete genome sequence of Agrobacterium tumefaciens 1D1609.</title>
        <authorList>
            <person name="Cho S.-T."/>
            <person name="Haryono M."/>
            <person name="Chang H.-H."/>
            <person name="Santos M.N."/>
            <person name="Lai E.-M."/>
            <person name="Kuo C.-H."/>
        </authorList>
    </citation>
    <scope>NUCLEOTIDE SEQUENCE [LARGE SCALE GENOMIC DNA]</scope>
    <source>
        <strain evidence="9 10">1D1609</strain>
    </source>
</reference>
<dbReference type="InterPro" id="IPR032821">
    <property type="entry name" value="PKS_assoc"/>
</dbReference>
<dbReference type="PROSITE" id="PS50075">
    <property type="entry name" value="CARRIER"/>
    <property type="match status" value="1"/>
</dbReference>
<keyword evidence="2" id="KW-0597">Phosphoprotein</keyword>
<dbReference type="SMART" id="SM00827">
    <property type="entry name" value="PKS_AT"/>
    <property type="match status" value="1"/>
</dbReference>
<dbReference type="FunFam" id="3.40.47.10:FF:000042">
    <property type="entry name" value="Polyketide synthase Pks13"/>
    <property type="match status" value="1"/>
</dbReference>
<dbReference type="SUPFAM" id="SSF55048">
    <property type="entry name" value="Probable ACP-binding domain of malonyl-CoA ACP transacylase"/>
    <property type="match status" value="1"/>
</dbReference>
<proteinExistence type="predicted"/>
<accession>A0A2L2LIE0</accession>
<dbReference type="InterPro" id="IPR014043">
    <property type="entry name" value="Acyl_transferase_dom"/>
</dbReference>
<dbReference type="PANTHER" id="PTHR43775">
    <property type="entry name" value="FATTY ACID SYNTHASE"/>
    <property type="match status" value="1"/>
</dbReference>
<evidence type="ECO:0000256" key="5">
    <source>
        <dbReference type="ARBA" id="ARBA00023098"/>
    </source>
</evidence>
<dbReference type="Gene3D" id="3.40.366.10">
    <property type="entry name" value="Malonyl-Coenzyme A Acyl Carrier Protein, domain 2"/>
    <property type="match status" value="1"/>
</dbReference>
<keyword evidence="6" id="KW-0511">Multifunctional enzyme</keyword>